<reference evidence="2" key="1">
    <citation type="submission" date="2020-02" db="EMBL/GenBank/DDBJ databases">
        <authorList>
            <person name="Meier V. D."/>
        </authorList>
    </citation>
    <scope>NUCLEOTIDE SEQUENCE</scope>
    <source>
        <strain evidence="2">AVDCRST_MAG64</strain>
    </source>
</reference>
<dbReference type="AlphaFoldDB" id="A0A6J4QBH2"/>
<proteinExistence type="predicted"/>
<feature type="non-terminal residue" evidence="2">
    <location>
        <position position="1"/>
    </location>
</feature>
<protein>
    <submittedName>
        <fullName evidence="2">Uncharacterized protein</fullName>
    </submittedName>
</protein>
<accession>A0A6J4QBH2</accession>
<organism evidence="2">
    <name type="scientific">uncultured Phycisphaerae bacterium</name>
    <dbReference type="NCBI Taxonomy" id="904963"/>
    <lineage>
        <taxon>Bacteria</taxon>
        <taxon>Pseudomonadati</taxon>
        <taxon>Planctomycetota</taxon>
        <taxon>Phycisphaerae</taxon>
        <taxon>environmental samples</taxon>
    </lineage>
</organism>
<gene>
    <name evidence="2" type="ORF">AVDCRST_MAG64-3632</name>
</gene>
<feature type="non-terminal residue" evidence="2">
    <location>
        <position position="87"/>
    </location>
</feature>
<name>A0A6J4QBH2_9BACT</name>
<feature type="compositionally biased region" description="Basic and acidic residues" evidence="1">
    <location>
        <begin position="46"/>
        <end position="70"/>
    </location>
</feature>
<feature type="region of interest" description="Disordered" evidence="1">
    <location>
        <begin position="1"/>
        <end position="87"/>
    </location>
</feature>
<sequence length="87" mass="9398">EAAIPHDHSARGQRLVRRVGGRGSRDDHDRPDGRRVPRKPAGVAVAHDRDLPGRGPGRTDARLHHGAGRDRRGRRAAAAQLSAAVRV</sequence>
<feature type="compositionally biased region" description="Low complexity" evidence="1">
    <location>
        <begin position="76"/>
        <end position="87"/>
    </location>
</feature>
<dbReference type="EMBL" id="CADCUQ010000836">
    <property type="protein sequence ID" value="CAA9433187.1"/>
    <property type="molecule type" value="Genomic_DNA"/>
</dbReference>
<feature type="compositionally biased region" description="Basic and acidic residues" evidence="1">
    <location>
        <begin position="23"/>
        <end position="35"/>
    </location>
</feature>
<feature type="compositionally biased region" description="Basic and acidic residues" evidence="1">
    <location>
        <begin position="1"/>
        <end position="10"/>
    </location>
</feature>
<evidence type="ECO:0000313" key="2">
    <source>
        <dbReference type="EMBL" id="CAA9433187.1"/>
    </source>
</evidence>
<evidence type="ECO:0000256" key="1">
    <source>
        <dbReference type="SAM" id="MobiDB-lite"/>
    </source>
</evidence>